<evidence type="ECO:0000313" key="8">
    <source>
        <dbReference type="Proteomes" id="UP001314229"/>
    </source>
</evidence>
<evidence type="ECO:0000256" key="2">
    <source>
        <dbReference type="ARBA" id="ARBA00023136"/>
    </source>
</evidence>
<dbReference type="PANTHER" id="PTHR24100:SF151">
    <property type="entry name" value="ICOS LIGAND"/>
    <property type="match status" value="1"/>
</dbReference>
<dbReference type="Pfam" id="PF07686">
    <property type="entry name" value="V-set"/>
    <property type="match status" value="1"/>
</dbReference>
<dbReference type="GO" id="GO:0009897">
    <property type="term" value="C:external side of plasma membrane"/>
    <property type="evidence" value="ECO:0007669"/>
    <property type="project" value="TreeGrafter"/>
</dbReference>
<keyword evidence="2 4" id="KW-0472">Membrane</keyword>
<evidence type="ECO:0000256" key="1">
    <source>
        <dbReference type="ARBA" id="ARBA00004370"/>
    </source>
</evidence>
<evidence type="ECO:0000259" key="6">
    <source>
        <dbReference type="PROSITE" id="PS50835"/>
    </source>
</evidence>
<dbReference type="GO" id="GO:0001817">
    <property type="term" value="P:regulation of cytokine production"/>
    <property type="evidence" value="ECO:0007669"/>
    <property type="project" value="TreeGrafter"/>
</dbReference>
<dbReference type="Proteomes" id="UP001314229">
    <property type="component" value="Unassembled WGS sequence"/>
</dbReference>
<accession>A0AAV1Q6G9</accession>
<dbReference type="PROSITE" id="PS50835">
    <property type="entry name" value="IG_LIKE"/>
    <property type="match status" value="1"/>
</dbReference>
<comment type="subcellular location">
    <subcellularLocation>
        <location evidence="1">Membrane</location>
    </subcellularLocation>
</comment>
<sequence>MSALKSTLSVFLLICFLSCSVSEDPQSLQPITVHPGDNVTLPCKAPNNTVIRAVEWIRSEPDRLIFFKRDGRLNTADQDPSYVNRVQLKDDEMKNGELSLILNNVNSNDGGTYECLYVEERGYDQIKLSSFVQLNFEEGDSEWKIHKRGHLGVILTVTLIVSALVGFMIFKKLKGRSENKSDLPVDDPDVLQQLQENENSQKNITNNISDTQM</sequence>
<keyword evidence="3" id="KW-0393">Immunoglobulin domain</keyword>
<organism evidence="7 8">
    <name type="scientific">Scomber scombrus</name>
    <name type="common">Atlantic mackerel</name>
    <name type="synonym">Scomber vernalis</name>
    <dbReference type="NCBI Taxonomy" id="13677"/>
    <lineage>
        <taxon>Eukaryota</taxon>
        <taxon>Metazoa</taxon>
        <taxon>Chordata</taxon>
        <taxon>Craniata</taxon>
        <taxon>Vertebrata</taxon>
        <taxon>Euteleostomi</taxon>
        <taxon>Actinopterygii</taxon>
        <taxon>Neopterygii</taxon>
        <taxon>Teleostei</taxon>
        <taxon>Neoteleostei</taxon>
        <taxon>Acanthomorphata</taxon>
        <taxon>Pelagiaria</taxon>
        <taxon>Scombriformes</taxon>
        <taxon>Scombridae</taxon>
        <taxon>Scomber</taxon>
    </lineage>
</organism>
<dbReference type="SMART" id="SM00406">
    <property type="entry name" value="IGv"/>
    <property type="match status" value="1"/>
</dbReference>
<dbReference type="InterPro" id="IPR007110">
    <property type="entry name" value="Ig-like_dom"/>
</dbReference>
<name>A0AAV1Q6G9_SCOSC</name>
<evidence type="ECO:0000256" key="5">
    <source>
        <dbReference type="SAM" id="SignalP"/>
    </source>
</evidence>
<feature type="domain" description="Ig-like" evidence="6">
    <location>
        <begin position="25"/>
        <end position="115"/>
    </location>
</feature>
<protein>
    <submittedName>
        <fullName evidence="7">Titin-like, partial</fullName>
    </submittedName>
</protein>
<comment type="caution">
    <text evidence="7">The sequence shown here is derived from an EMBL/GenBank/DDBJ whole genome shotgun (WGS) entry which is preliminary data.</text>
</comment>
<dbReference type="Gene3D" id="2.60.40.10">
    <property type="entry name" value="Immunoglobulins"/>
    <property type="match status" value="1"/>
</dbReference>
<proteinExistence type="predicted"/>
<dbReference type="EMBL" id="CAWUFR010000523">
    <property type="protein sequence ID" value="CAK6978875.1"/>
    <property type="molecule type" value="Genomic_DNA"/>
</dbReference>
<dbReference type="InterPro" id="IPR050504">
    <property type="entry name" value="IgSF_BTN/MOG"/>
</dbReference>
<keyword evidence="4" id="KW-1133">Transmembrane helix</keyword>
<dbReference type="PANTHER" id="PTHR24100">
    <property type="entry name" value="BUTYROPHILIN"/>
    <property type="match status" value="1"/>
</dbReference>
<dbReference type="InterPro" id="IPR036179">
    <property type="entry name" value="Ig-like_dom_sf"/>
</dbReference>
<feature type="chain" id="PRO_5043348371" evidence="5">
    <location>
        <begin position="23"/>
        <end position="213"/>
    </location>
</feature>
<dbReference type="InterPro" id="IPR013783">
    <property type="entry name" value="Ig-like_fold"/>
</dbReference>
<dbReference type="SUPFAM" id="SSF48726">
    <property type="entry name" value="Immunoglobulin"/>
    <property type="match status" value="1"/>
</dbReference>
<gene>
    <name evidence="7" type="ORF">FSCOSCO3_A007131</name>
</gene>
<reference evidence="7 8" key="1">
    <citation type="submission" date="2024-01" db="EMBL/GenBank/DDBJ databases">
        <authorList>
            <person name="Alioto T."/>
            <person name="Alioto T."/>
            <person name="Gomez Garrido J."/>
        </authorList>
    </citation>
    <scope>NUCLEOTIDE SEQUENCE [LARGE SCALE GENOMIC DNA]</scope>
</reference>
<feature type="transmembrane region" description="Helical" evidence="4">
    <location>
        <begin position="151"/>
        <end position="170"/>
    </location>
</feature>
<keyword evidence="4" id="KW-0812">Transmembrane</keyword>
<dbReference type="InterPro" id="IPR003599">
    <property type="entry name" value="Ig_sub"/>
</dbReference>
<evidence type="ECO:0000313" key="7">
    <source>
        <dbReference type="EMBL" id="CAK6978875.1"/>
    </source>
</evidence>
<dbReference type="InterPro" id="IPR013106">
    <property type="entry name" value="Ig_V-set"/>
</dbReference>
<dbReference type="GO" id="GO:0050852">
    <property type="term" value="P:T cell receptor signaling pathway"/>
    <property type="evidence" value="ECO:0007669"/>
    <property type="project" value="TreeGrafter"/>
</dbReference>
<evidence type="ECO:0000256" key="3">
    <source>
        <dbReference type="ARBA" id="ARBA00023319"/>
    </source>
</evidence>
<evidence type="ECO:0000256" key="4">
    <source>
        <dbReference type="SAM" id="Phobius"/>
    </source>
</evidence>
<dbReference type="AlphaFoldDB" id="A0AAV1Q6G9"/>
<keyword evidence="5" id="KW-0732">Signal</keyword>
<dbReference type="SMART" id="SM00409">
    <property type="entry name" value="IG"/>
    <property type="match status" value="1"/>
</dbReference>
<feature type="signal peptide" evidence="5">
    <location>
        <begin position="1"/>
        <end position="22"/>
    </location>
</feature>
<dbReference type="GO" id="GO:0005102">
    <property type="term" value="F:signaling receptor binding"/>
    <property type="evidence" value="ECO:0007669"/>
    <property type="project" value="TreeGrafter"/>
</dbReference>
<keyword evidence="8" id="KW-1185">Reference proteome</keyword>